<dbReference type="Proteomes" id="UP000599523">
    <property type="component" value="Unassembled WGS sequence"/>
</dbReference>
<dbReference type="PROSITE" id="PS50883">
    <property type="entry name" value="EAL"/>
    <property type="match status" value="1"/>
</dbReference>
<dbReference type="Gene3D" id="3.30.450.290">
    <property type="match status" value="1"/>
</dbReference>
<keyword evidence="1" id="KW-0812">Transmembrane</keyword>
<dbReference type="FunFam" id="3.30.70.270:FF:000001">
    <property type="entry name" value="Diguanylate cyclase domain protein"/>
    <property type="match status" value="1"/>
</dbReference>
<comment type="caution">
    <text evidence="4">The sequence shown here is derived from an EMBL/GenBank/DDBJ whole genome shotgun (WGS) entry which is preliminary data.</text>
</comment>
<dbReference type="SUPFAM" id="SSF55073">
    <property type="entry name" value="Nucleotide cyclase"/>
    <property type="match status" value="1"/>
</dbReference>
<dbReference type="InterPro" id="IPR035919">
    <property type="entry name" value="EAL_sf"/>
</dbReference>
<dbReference type="SMART" id="SM00052">
    <property type="entry name" value="EAL"/>
    <property type="match status" value="1"/>
</dbReference>
<dbReference type="CDD" id="cd01948">
    <property type="entry name" value="EAL"/>
    <property type="match status" value="1"/>
</dbReference>
<dbReference type="Gene3D" id="3.20.20.450">
    <property type="entry name" value="EAL domain"/>
    <property type="match status" value="1"/>
</dbReference>
<dbReference type="InterPro" id="IPR043128">
    <property type="entry name" value="Rev_trsase/Diguanyl_cyclase"/>
</dbReference>
<evidence type="ECO:0000259" key="2">
    <source>
        <dbReference type="PROSITE" id="PS50883"/>
    </source>
</evidence>
<dbReference type="AlphaFoldDB" id="A0A972F808"/>
<dbReference type="CDD" id="cd01949">
    <property type="entry name" value="GGDEF"/>
    <property type="match status" value="1"/>
</dbReference>
<dbReference type="Pfam" id="PF00563">
    <property type="entry name" value="EAL"/>
    <property type="match status" value="1"/>
</dbReference>
<evidence type="ECO:0000313" key="5">
    <source>
        <dbReference type="Proteomes" id="UP000599523"/>
    </source>
</evidence>
<dbReference type="PROSITE" id="PS50887">
    <property type="entry name" value="GGDEF"/>
    <property type="match status" value="1"/>
</dbReference>
<dbReference type="SUPFAM" id="SSF141868">
    <property type="entry name" value="EAL domain-like"/>
    <property type="match status" value="1"/>
</dbReference>
<dbReference type="Pfam" id="PF00990">
    <property type="entry name" value="GGDEF"/>
    <property type="match status" value="1"/>
</dbReference>
<keyword evidence="1" id="KW-0472">Membrane</keyword>
<protein>
    <submittedName>
        <fullName evidence="4">EAL domain-containing protein</fullName>
    </submittedName>
</protein>
<accession>A0A972F808</accession>
<name>A0A972F808_9RHOO</name>
<keyword evidence="1" id="KW-1133">Transmembrane helix</keyword>
<dbReference type="EMBL" id="WTVM01000045">
    <property type="protein sequence ID" value="NMG03155.1"/>
    <property type="molecule type" value="Genomic_DNA"/>
</dbReference>
<keyword evidence="5" id="KW-1185">Reference proteome</keyword>
<feature type="domain" description="EAL" evidence="2">
    <location>
        <begin position="604"/>
        <end position="849"/>
    </location>
</feature>
<sequence>MKLRSFIFGASAAVGAVFFIGSWISNSQSFENILREQVRQQSDDIARLTFSSMYEIMSRGWTREEAEHFLATLRKTSTQEGLAVELYRTPVVEARYGPIEQPAFGPNVRIVMETAERHDDLVAGRVRTTKPLIAEENCLVCHRNASIGDVLGVLEIVHPFDDALQDARLAFQSNAIKGGLIGLLLAFGAIWWVERRITRSVSEVESNLASIARLSDLRQLALARYTPGFDEFDRVQKAVTALAQRLRTIAVDKDILMFEVGLLEKFVITSEVIRDWREYVGQLLQDINTVLHAPILFSVFQIDDELFDIEVFWYRKPGMAARNQIEKSVLEILHRDERFDVGVELHVHHHFPEADEPLSMPDDDALALQIKSFFVDKPKIGSIVGIGVHSDTLREPTQQLVLESILSTLLNVVGSIKAIHKYTRDLEYYATRDPLTDLYNQRVFWELLGYELNRCNRHNTKCTLLMIDLDNFKLINDHFGHAVGDKFLQNFARAIQSALRGGDIFARYGGDEFVALLPESDLEQGYTVARRVLEAAREVVVDVGEQGKASASVSIGMAVYPDHATEPKDMFLFADTLMYKAKAEGKERVALPTETDVMETFRSISDMSVAVMNAVNERRVIPFFQPIVAVNGEGPGAVEVLSRIEINGEIMRADQFIEVAEKMGIIHRLDALVIEAALESVHRSGFEGHVFFNLSPRALVLSEFIRTLRTIVHQSKIPPNRIVFEITERDTVKNLSLLEQFFVELKSEGFGLAIDDFGSGFSSFHYLRRFPFDFLKIEGDFIANMLHSERDRIFVRSINELARALNIQVIAEYVESEEVLEMVRQLGIDYAQGYHVGRPSQNSNVKLGA</sequence>
<dbReference type="SMART" id="SM00267">
    <property type="entry name" value="GGDEF"/>
    <property type="match status" value="1"/>
</dbReference>
<reference evidence="4" key="1">
    <citation type="submission" date="2019-12" db="EMBL/GenBank/DDBJ databases">
        <title>Comparative genomics gives insights into the taxonomy of the Azoarcus-Aromatoleum group and reveals separate origins of nif in the plant-associated Azoarcus and non-plant-associated Aromatoleum sub-groups.</title>
        <authorList>
            <person name="Lafos M."/>
            <person name="Maluk M."/>
            <person name="Batista M."/>
            <person name="Junghare M."/>
            <person name="Carmona M."/>
            <person name="Faoro H."/>
            <person name="Cruz L.M."/>
            <person name="Battistoni F."/>
            <person name="De Souza E."/>
            <person name="Pedrosa F."/>
            <person name="Chen W.-M."/>
            <person name="Poole P.S."/>
            <person name="Dixon R.A."/>
            <person name="James E.K."/>
        </authorList>
    </citation>
    <scope>NUCLEOTIDE SEQUENCE</scope>
    <source>
        <strain evidence="4">NSC3</strain>
    </source>
</reference>
<dbReference type="GO" id="GO:0071111">
    <property type="term" value="F:cyclic-guanylate-specific phosphodiesterase activity"/>
    <property type="evidence" value="ECO:0007669"/>
    <property type="project" value="InterPro"/>
</dbReference>
<dbReference type="NCBIfam" id="TIGR00254">
    <property type="entry name" value="GGDEF"/>
    <property type="match status" value="1"/>
</dbReference>
<organism evidence="4 5">
    <name type="scientific">Azoarcus taiwanensis</name>
    <dbReference type="NCBI Taxonomy" id="666964"/>
    <lineage>
        <taxon>Bacteria</taxon>
        <taxon>Pseudomonadati</taxon>
        <taxon>Pseudomonadota</taxon>
        <taxon>Betaproteobacteria</taxon>
        <taxon>Rhodocyclales</taxon>
        <taxon>Zoogloeaceae</taxon>
        <taxon>Azoarcus</taxon>
    </lineage>
</organism>
<dbReference type="RefSeq" id="WP_168987913.1">
    <property type="nucleotide sequence ID" value="NZ_CAWPHM010000270.1"/>
</dbReference>
<dbReference type="Gene3D" id="3.30.70.270">
    <property type="match status" value="1"/>
</dbReference>
<dbReference type="PANTHER" id="PTHR33121">
    <property type="entry name" value="CYCLIC DI-GMP PHOSPHODIESTERASE PDEF"/>
    <property type="match status" value="1"/>
</dbReference>
<proteinExistence type="predicted"/>
<dbReference type="InterPro" id="IPR001633">
    <property type="entry name" value="EAL_dom"/>
</dbReference>
<dbReference type="PANTHER" id="PTHR33121:SF71">
    <property type="entry name" value="OXYGEN SENSOR PROTEIN DOSP"/>
    <property type="match status" value="1"/>
</dbReference>
<feature type="transmembrane region" description="Helical" evidence="1">
    <location>
        <begin position="6"/>
        <end position="25"/>
    </location>
</feature>
<dbReference type="InterPro" id="IPR050706">
    <property type="entry name" value="Cyclic-di-GMP_PDE-like"/>
</dbReference>
<gene>
    <name evidence="4" type="ORF">GPA21_09230</name>
</gene>
<evidence type="ECO:0000256" key="1">
    <source>
        <dbReference type="SAM" id="Phobius"/>
    </source>
</evidence>
<evidence type="ECO:0000259" key="3">
    <source>
        <dbReference type="PROSITE" id="PS50887"/>
    </source>
</evidence>
<dbReference type="InterPro" id="IPR029787">
    <property type="entry name" value="Nucleotide_cyclase"/>
</dbReference>
<feature type="domain" description="GGDEF" evidence="3">
    <location>
        <begin position="460"/>
        <end position="594"/>
    </location>
</feature>
<dbReference type="InterPro" id="IPR000160">
    <property type="entry name" value="GGDEF_dom"/>
</dbReference>
<evidence type="ECO:0000313" key="4">
    <source>
        <dbReference type="EMBL" id="NMG03155.1"/>
    </source>
</evidence>